<organism evidence="1 2">
    <name type="scientific">Elysia crispata</name>
    <name type="common">lettuce slug</name>
    <dbReference type="NCBI Taxonomy" id="231223"/>
    <lineage>
        <taxon>Eukaryota</taxon>
        <taxon>Metazoa</taxon>
        <taxon>Spiralia</taxon>
        <taxon>Lophotrochozoa</taxon>
        <taxon>Mollusca</taxon>
        <taxon>Gastropoda</taxon>
        <taxon>Heterobranchia</taxon>
        <taxon>Euthyneura</taxon>
        <taxon>Panpulmonata</taxon>
        <taxon>Sacoglossa</taxon>
        <taxon>Placobranchoidea</taxon>
        <taxon>Plakobranchidae</taxon>
        <taxon>Elysia</taxon>
    </lineage>
</organism>
<evidence type="ECO:0000313" key="1">
    <source>
        <dbReference type="EMBL" id="KAK3744084.1"/>
    </source>
</evidence>
<accession>A0AAE1CY08</accession>
<name>A0AAE1CY08_9GAST</name>
<evidence type="ECO:0000313" key="2">
    <source>
        <dbReference type="Proteomes" id="UP001283361"/>
    </source>
</evidence>
<proteinExistence type="predicted"/>
<protein>
    <submittedName>
        <fullName evidence="1">Uncharacterized protein</fullName>
    </submittedName>
</protein>
<reference evidence="1" key="1">
    <citation type="journal article" date="2023" name="G3 (Bethesda)">
        <title>A reference genome for the long-term kleptoplast-retaining sea slug Elysia crispata morphotype clarki.</title>
        <authorList>
            <person name="Eastman K.E."/>
            <person name="Pendleton A.L."/>
            <person name="Shaikh M.A."/>
            <person name="Suttiyut T."/>
            <person name="Ogas R."/>
            <person name="Tomko P."/>
            <person name="Gavelis G."/>
            <person name="Widhalm J.R."/>
            <person name="Wisecaver J.H."/>
        </authorList>
    </citation>
    <scope>NUCLEOTIDE SEQUENCE</scope>
    <source>
        <strain evidence="1">ECLA1</strain>
    </source>
</reference>
<gene>
    <name evidence="1" type="ORF">RRG08_018713</name>
</gene>
<dbReference type="Proteomes" id="UP001283361">
    <property type="component" value="Unassembled WGS sequence"/>
</dbReference>
<keyword evidence="2" id="KW-1185">Reference proteome</keyword>
<dbReference type="AlphaFoldDB" id="A0AAE1CY08"/>
<dbReference type="EMBL" id="JAWDGP010006277">
    <property type="protein sequence ID" value="KAK3744084.1"/>
    <property type="molecule type" value="Genomic_DNA"/>
</dbReference>
<sequence>MRSSRSAIYCAGLFAGSISYLWGNNKSDFLLQVIFSHQLFSHKILHLTTGATFEGIKEKPNPFPARRQETFWRGFPIKYNLIQDSKMVGVGARDTQKAAVTTDKRGSRIGGNIVKQLISEKEDSPSLWLPLLFVS</sequence>
<comment type="caution">
    <text evidence="1">The sequence shown here is derived from an EMBL/GenBank/DDBJ whole genome shotgun (WGS) entry which is preliminary data.</text>
</comment>